<gene>
    <name evidence="5" type="ORF">EDC30_10319</name>
</gene>
<evidence type="ECO:0000256" key="1">
    <source>
        <dbReference type="ARBA" id="ARBA00010577"/>
    </source>
</evidence>
<dbReference type="InterPro" id="IPR005648">
    <property type="entry name" value="FlgD"/>
</dbReference>
<organism evidence="5 6">
    <name type="scientific">Paucimonas lemoignei</name>
    <name type="common">Pseudomonas lemoignei</name>
    <dbReference type="NCBI Taxonomy" id="29443"/>
    <lineage>
        <taxon>Bacteria</taxon>
        <taxon>Pseudomonadati</taxon>
        <taxon>Pseudomonadota</taxon>
        <taxon>Betaproteobacteria</taxon>
        <taxon>Burkholderiales</taxon>
        <taxon>Burkholderiaceae</taxon>
        <taxon>Paucimonas</taxon>
    </lineage>
</organism>
<accession>A0A4R3HWQ7</accession>
<keyword evidence="5" id="KW-0969">Cilium</keyword>
<evidence type="ECO:0000313" key="5">
    <source>
        <dbReference type="EMBL" id="TCS37727.1"/>
    </source>
</evidence>
<comment type="similarity">
    <text evidence="1">Belongs to the FlgD family.</text>
</comment>
<evidence type="ECO:0000256" key="2">
    <source>
        <dbReference type="ARBA" id="ARBA00016013"/>
    </source>
</evidence>
<keyword evidence="3" id="KW-1005">Bacterial flagellum biogenesis</keyword>
<dbReference type="RefSeq" id="WP_132257811.1">
    <property type="nucleotide sequence ID" value="NZ_SLZQ01000003.1"/>
</dbReference>
<evidence type="ECO:0000313" key="6">
    <source>
        <dbReference type="Proteomes" id="UP000295382"/>
    </source>
</evidence>
<comment type="function">
    <text evidence="4">Required for flagellar hook formation. May act as a scaffolding protein.</text>
</comment>
<sequence>MAVTSIGGVSAEAVPSTTNSLGQEEFMKILLTQLTYQDPLKPLDNQEFIAQLAQFTSLEQTRQMNAGIDTLLTMQSSNQAVGLLNKTVEVDGESGRTVGTVTTLNFRDGQPFLTVKTAEGAFVTDISLSQITVIR</sequence>
<dbReference type="Proteomes" id="UP000295382">
    <property type="component" value="Unassembled WGS sequence"/>
</dbReference>
<keyword evidence="5" id="KW-0966">Cell projection</keyword>
<evidence type="ECO:0000256" key="3">
    <source>
        <dbReference type="ARBA" id="ARBA00022795"/>
    </source>
</evidence>
<dbReference type="GO" id="GO:0044781">
    <property type="term" value="P:bacterial-type flagellum organization"/>
    <property type="evidence" value="ECO:0007669"/>
    <property type="project" value="UniProtKB-KW"/>
</dbReference>
<proteinExistence type="inferred from homology"/>
<reference evidence="5 6" key="1">
    <citation type="submission" date="2019-03" db="EMBL/GenBank/DDBJ databases">
        <title>Genomic Encyclopedia of Type Strains, Phase IV (KMG-IV): sequencing the most valuable type-strain genomes for metagenomic binning, comparative biology and taxonomic classification.</title>
        <authorList>
            <person name="Goeker M."/>
        </authorList>
    </citation>
    <scope>NUCLEOTIDE SEQUENCE [LARGE SCALE GENOMIC DNA]</scope>
    <source>
        <strain evidence="5 6">DSM 7445</strain>
    </source>
</reference>
<dbReference type="EMBL" id="SLZQ01000003">
    <property type="protein sequence ID" value="TCS37727.1"/>
    <property type="molecule type" value="Genomic_DNA"/>
</dbReference>
<protein>
    <recommendedName>
        <fullName evidence="2">Basal-body rod modification protein FlgD</fullName>
    </recommendedName>
</protein>
<evidence type="ECO:0000256" key="4">
    <source>
        <dbReference type="ARBA" id="ARBA00024746"/>
    </source>
</evidence>
<name>A0A4R3HWQ7_PAULE</name>
<keyword evidence="6" id="KW-1185">Reference proteome</keyword>
<dbReference type="Pfam" id="PF03963">
    <property type="entry name" value="FlgD"/>
    <property type="match status" value="1"/>
</dbReference>
<dbReference type="AlphaFoldDB" id="A0A4R3HWQ7"/>
<keyword evidence="5" id="KW-0282">Flagellum</keyword>
<dbReference type="OrthoDB" id="9785233at2"/>
<comment type="caution">
    <text evidence="5">The sequence shown here is derived from an EMBL/GenBank/DDBJ whole genome shotgun (WGS) entry which is preliminary data.</text>
</comment>